<evidence type="ECO:0000259" key="1">
    <source>
        <dbReference type="PROSITE" id="PS50846"/>
    </source>
</evidence>
<dbReference type="SUPFAM" id="SSF55008">
    <property type="entry name" value="HMA, heavy metal-associated domain"/>
    <property type="match status" value="1"/>
</dbReference>
<comment type="caution">
    <text evidence="2">The sequence shown here is derived from an EMBL/GenBank/DDBJ whole genome shotgun (WGS) entry which is preliminary data.</text>
</comment>
<evidence type="ECO:0000313" key="3">
    <source>
        <dbReference type="Proteomes" id="UP000051977"/>
    </source>
</evidence>
<dbReference type="InterPro" id="IPR006121">
    <property type="entry name" value="HMA_dom"/>
</dbReference>
<keyword evidence="3" id="KW-1185">Reference proteome</keyword>
<feature type="domain" description="HMA" evidence="1">
    <location>
        <begin position="1"/>
        <end position="52"/>
    </location>
</feature>
<dbReference type="InterPro" id="IPR036163">
    <property type="entry name" value="HMA_dom_sf"/>
</dbReference>
<name>A0ABR5PEU5_9LACO</name>
<dbReference type="EMBL" id="AZEI01000022">
    <property type="protein sequence ID" value="KRL17590.1"/>
    <property type="molecule type" value="Genomic_DNA"/>
</dbReference>
<reference evidence="2 3" key="1">
    <citation type="journal article" date="2015" name="Genome Announc.">
        <title>Expanding the biotechnology potential of lactobacilli through comparative genomics of 213 strains and associated genera.</title>
        <authorList>
            <person name="Sun Z."/>
            <person name="Harris H.M."/>
            <person name="McCann A."/>
            <person name="Guo C."/>
            <person name="Argimon S."/>
            <person name="Zhang W."/>
            <person name="Yang X."/>
            <person name="Jeffery I.B."/>
            <person name="Cooney J.C."/>
            <person name="Kagawa T.F."/>
            <person name="Liu W."/>
            <person name="Song Y."/>
            <person name="Salvetti E."/>
            <person name="Wrobel A."/>
            <person name="Rasinkangas P."/>
            <person name="Parkhill J."/>
            <person name="Rea M.C."/>
            <person name="O'Sullivan O."/>
            <person name="Ritari J."/>
            <person name="Douillard F.P."/>
            <person name="Paul Ross R."/>
            <person name="Yang R."/>
            <person name="Briner A.E."/>
            <person name="Felis G.E."/>
            <person name="de Vos W.M."/>
            <person name="Barrangou R."/>
            <person name="Klaenhammer T.R."/>
            <person name="Caufield P.W."/>
            <person name="Cui Y."/>
            <person name="Zhang H."/>
            <person name="O'Toole P.W."/>
        </authorList>
    </citation>
    <scope>NUCLEOTIDE SEQUENCE [LARGE SCALE GENOMIC DNA]</scope>
    <source>
        <strain evidence="2 3">DSM 19907</strain>
    </source>
</reference>
<protein>
    <recommendedName>
        <fullName evidence="1">HMA domain-containing protein</fullName>
    </recommendedName>
</protein>
<sequence>MQKIQGALAKQDGVEDVKVMFNAAKVKTEFDGTKISADDLSNTVTDLGYEVQSMKVKE</sequence>
<organism evidence="2 3">
    <name type="scientific">Lentilactobacillus rapi DSM 19907 = JCM 15042</name>
    <dbReference type="NCBI Taxonomy" id="1423795"/>
    <lineage>
        <taxon>Bacteria</taxon>
        <taxon>Bacillati</taxon>
        <taxon>Bacillota</taxon>
        <taxon>Bacilli</taxon>
        <taxon>Lactobacillales</taxon>
        <taxon>Lactobacillaceae</taxon>
        <taxon>Lentilactobacillus</taxon>
    </lineage>
</organism>
<proteinExistence type="predicted"/>
<gene>
    <name evidence="2" type="ORF">FD12_GL001721</name>
</gene>
<dbReference type="Pfam" id="PF00403">
    <property type="entry name" value="HMA"/>
    <property type="match status" value="1"/>
</dbReference>
<accession>A0ABR5PEU5</accession>
<dbReference type="Proteomes" id="UP000051977">
    <property type="component" value="Unassembled WGS sequence"/>
</dbReference>
<dbReference type="PROSITE" id="PS50846">
    <property type="entry name" value="HMA_2"/>
    <property type="match status" value="1"/>
</dbReference>
<evidence type="ECO:0000313" key="2">
    <source>
        <dbReference type="EMBL" id="KRL17590.1"/>
    </source>
</evidence>
<dbReference type="Gene3D" id="3.30.70.100">
    <property type="match status" value="1"/>
</dbReference>